<dbReference type="RefSeq" id="WP_171680604.1">
    <property type="nucleotide sequence ID" value="NZ_JABGBN010000005.1"/>
</dbReference>
<gene>
    <name evidence="2" type="ORF">HKX39_06935</name>
</gene>
<keyword evidence="1" id="KW-0175">Coiled coil</keyword>
<dbReference type="Proteomes" id="UP000537862">
    <property type="component" value="Unassembled WGS sequence"/>
</dbReference>
<protein>
    <submittedName>
        <fullName evidence="2">Uncharacterized protein</fullName>
    </submittedName>
</protein>
<dbReference type="EMBL" id="JABGBN010000005">
    <property type="protein sequence ID" value="NOL51903.1"/>
    <property type="molecule type" value="Genomic_DNA"/>
</dbReference>
<evidence type="ECO:0000313" key="2">
    <source>
        <dbReference type="EMBL" id="NOL51903.1"/>
    </source>
</evidence>
<name>A0A849P7C1_9BURK</name>
<evidence type="ECO:0000313" key="3">
    <source>
        <dbReference type="Proteomes" id="UP000537862"/>
    </source>
</evidence>
<dbReference type="Gene3D" id="1.20.5.340">
    <property type="match status" value="1"/>
</dbReference>
<dbReference type="AlphaFoldDB" id="A0A849P7C1"/>
<keyword evidence="3" id="KW-1185">Reference proteome</keyword>
<proteinExistence type="predicted"/>
<feature type="coiled-coil region" evidence="1">
    <location>
        <begin position="33"/>
        <end position="106"/>
    </location>
</feature>
<organism evidence="2 3">
    <name type="scientific">Pelistega suis</name>
    <dbReference type="NCBI Taxonomy" id="1631957"/>
    <lineage>
        <taxon>Bacteria</taxon>
        <taxon>Pseudomonadati</taxon>
        <taxon>Pseudomonadota</taxon>
        <taxon>Betaproteobacteria</taxon>
        <taxon>Burkholderiales</taxon>
        <taxon>Alcaligenaceae</taxon>
        <taxon>Pelistega</taxon>
    </lineage>
</organism>
<comment type="caution">
    <text evidence="2">The sequence shown here is derived from an EMBL/GenBank/DDBJ whole genome shotgun (WGS) entry which is preliminary data.</text>
</comment>
<evidence type="ECO:0000256" key="1">
    <source>
        <dbReference type="SAM" id="Coils"/>
    </source>
</evidence>
<sequence>MLQELDQVAVRVAQVVEMSRRLLAERTSLLARLETVEASESALREQLSEQETKVAALSSDLVSQTETVQSENATLREQVQSLTTQVNILEDALAKAKADIENWRHHTQSVRNRVAHVLENLPTNSIEKGE</sequence>
<accession>A0A849P7C1</accession>
<reference evidence="2 3" key="1">
    <citation type="submission" date="2020-05" db="EMBL/GenBank/DDBJ databases">
        <authorList>
            <person name="Niu N."/>
        </authorList>
    </citation>
    <scope>NUCLEOTIDE SEQUENCE [LARGE SCALE GENOMIC DNA]</scope>
    <source>
        <strain evidence="2 3">3340-03</strain>
    </source>
</reference>